<accession>A0A2K1KJ43</accession>
<reference evidence="7 9" key="2">
    <citation type="journal article" date="2018" name="Plant J.">
        <title>The Physcomitrella patens chromosome-scale assembly reveals moss genome structure and evolution.</title>
        <authorList>
            <person name="Lang D."/>
            <person name="Ullrich K.K."/>
            <person name="Murat F."/>
            <person name="Fuchs J."/>
            <person name="Jenkins J."/>
            <person name="Haas F.B."/>
            <person name="Piednoel M."/>
            <person name="Gundlach H."/>
            <person name="Van Bel M."/>
            <person name="Meyberg R."/>
            <person name="Vives C."/>
            <person name="Morata J."/>
            <person name="Symeonidi A."/>
            <person name="Hiss M."/>
            <person name="Muchero W."/>
            <person name="Kamisugi Y."/>
            <person name="Saleh O."/>
            <person name="Blanc G."/>
            <person name="Decker E.L."/>
            <person name="van Gessel N."/>
            <person name="Grimwood J."/>
            <person name="Hayes R.D."/>
            <person name="Graham S.W."/>
            <person name="Gunter L.E."/>
            <person name="McDaniel S.F."/>
            <person name="Hoernstein S.N.W."/>
            <person name="Larsson A."/>
            <person name="Li F.W."/>
            <person name="Perroud P.F."/>
            <person name="Phillips J."/>
            <person name="Ranjan P."/>
            <person name="Rokshar D.S."/>
            <person name="Rothfels C.J."/>
            <person name="Schneider L."/>
            <person name="Shu S."/>
            <person name="Stevenson D.W."/>
            <person name="Thummler F."/>
            <person name="Tillich M."/>
            <person name="Villarreal Aguilar J.C."/>
            <person name="Widiez T."/>
            <person name="Wong G.K."/>
            <person name="Wymore A."/>
            <person name="Zhang Y."/>
            <person name="Zimmer A.D."/>
            <person name="Quatrano R.S."/>
            <person name="Mayer K.F.X."/>
            <person name="Goodstein D."/>
            <person name="Casacuberta J.M."/>
            <person name="Vandepoele K."/>
            <person name="Reski R."/>
            <person name="Cuming A.C."/>
            <person name="Tuskan G.A."/>
            <person name="Maumus F."/>
            <person name="Salse J."/>
            <person name="Schmutz J."/>
            <person name="Rensing S.A."/>
        </authorList>
    </citation>
    <scope>NUCLEOTIDE SEQUENCE [LARGE SCALE GENOMIC DNA]</scope>
    <source>
        <strain evidence="8 9">cv. Gransden 2004</strain>
    </source>
</reference>
<dbReference type="GO" id="GO:0009644">
    <property type="term" value="P:response to high light intensity"/>
    <property type="evidence" value="ECO:0007669"/>
    <property type="project" value="EnsemblPlants"/>
</dbReference>
<dbReference type="STRING" id="3218.A0A2K1KJ43"/>
<dbReference type="GO" id="GO:0003755">
    <property type="term" value="F:peptidyl-prolyl cis-trans isomerase activity"/>
    <property type="evidence" value="ECO:0000318"/>
    <property type="project" value="GO_Central"/>
</dbReference>
<dbReference type="GO" id="GO:0009414">
    <property type="term" value="P:response to water deprivation"/>
    <property type="evidence" value="ECO:0007669"/>
    <property type="project" value="EnsemblPlants"/>
</dbReference>
<keyword evidence="3 5" id="KW-0697">Rotamase</keyword>
<evidence type="ECO:0000256" key="5">
    <source>
        <dbReference type="PROSITE-ProRule" id="PRU00277"/>
    </source>
</evidence>
<keyword evidence="9" id="KW-1185">Reference proteome</keyword>
<keyword evidence="4 5" id="KW-0413">Isomerase</keyword>
<evidence type="ECO:0000313" key="8">
    <source>
        <dbReference type="EnsemblPlants" id="Pp3c5_10020V3.1"/>
    </source>
</evidence>
<dbReference type="OrthoDB" id="1902587at2759"/>
<gene>
    <name evidence="8" type="primary">LOC112282968</name>
    <name evidence="7" type="ORF">PHYPA_007472</name>
</gene>
<dbReference type="GO" id="GO:0031977">
    <property type="term" value="C:thylakoid lumen"/>
    <property type="evidence" value="ECO:0007669"/>
    <property type="project" value="EnsemblPlants"/>
</dbReference>
<dbReference type="PaxDb" id="3218-PP1S64_202V6.1"/>
<reference evidence="7 9" key="1">
    <citation type="journal article" date="2008" name="Science">
        <title>The Physcomitrella genome reveals evolutionary insights into the conquest of land by plants.</title>
        <authorList>
            <person name="Rensing S."/>
            <person name="Lang D."/>
            <person name="Zimmer A."/>
            <person name="Terry A."/>
            <person name="Salamov A."/>
            <person name="Shapiro H."/>
            <person name="Nishiyama T."/>
            <person name="Perroud P.-F."/>
            <person name="Lindquist E."/>
            <person name="Kamisugi Y."/>
            <person name="Tanahashi T."/>
            <person name="Sakakibara K."/>
            <person name="Fujita T."/>
            <person name="Oishi K."/>
            <person name="Shin-I T."/>
            <person name="Kuroki Y."/>
            <person name="Toyoda A."/>
            <person name="Suzuki Y."/>
            <person name="Hashimoto A."/>
            <person name="Yamaguchi K."/>
            <person name="Sugano A."/>
            <person name="Kohara Y."/>
            <person name="Fujiyama A."/>
            <person name="Anterola A."/>
            <person name="Aoki S."/>
            <person name="Ashton N."/>
            <person name="Barbazuk W.B."/>
            <person name="Barker E."/>
            <person name="Bennetzen J."/>
            <person name="Bezanilla M."/>
            <person name="Blankenship R."/>
            <person name="Cho S.H."/>
            <person name="Dutcher S."/>
            <person name="Estelle M."/>
            <person name="Fawcett J.A."/>
            <person name="Gundlach H."/>
            <person name="Hanada K."/>
            <person name="Heyl A."/>
            <person name="Hicks K.A."/>
            <person name="Hugh J."/>
            <person name="Lohr M."/>
            <person name="Mayer K."/>
            <person name="Melkozernov A."/>
            <person name="Murata T."/>
            <person name="Nelson D."/>
            <person name="Pils B."/>
            <person name="Prigge M."/>
            <person name="Reiss B."/>
            <person name="Renner T."/>
            <person name="Rombauts S."/>
            <person name="Rushton P."/>
            <person name="Sanderfoot A."/>
            <person name="Schween G."/>
            <person name="Shiu S.-H."/>
            <person name="Stueber K."/>
            <person name="Theodoulou F.L."/>
            <person name="Tu H."/>
            <person name="Van de Peer Y."/>
            <person name="Verrier P.J."/>
            <person name="Waters E."/>
            <person name="Wood A."/>
            <person name="Yang L."/>
            <person name="Cove D."/>
            <person name="Cuming A."/>
            <person name="Hasebe M."/>
            <person name="Lucas S."/>
            <person name="Mishler D.B."/>
            <person name="Reski R."/>
            <person name="Grigoriev I."/>
            <person name="Quatrano R.S."/>
            <person name="Boore J.L."/>
        </authorList>
    </citation>
    <scope>NUCLEOTIDE SEQUENCE [LARGE SCALE GENOMIC DNA]</scope>
    <source>
        <strain evidence="8 9">cv. Gransden 2004</strain>
    </source>
</reference>
<organism evidence="7">
    <name type="scientific">Physcomitrium patens</name>
    <name type="common">Spreading-leaved earth moss</name>
    <name type="synonym">Physcomitrella patens</name>
    <dbReference type="NCBI Taxonomy" id="3218"/>
    <lineage>
        <taxon>Eukaryota</taxon>
        <taxon>Viridiplantae</taxon>
        <taxon>Streptophyta</taxon>
        <taxon>Embryophyta</taxon>
        <taxon>Bryophyta</taxon>
        <taxon>Bryophytina</taxon>
        <taxon>Bryopsida</taxon>
        <taxon>Funariidae</taxon>
        <taxon>Funariales</taxon>
        <taxon>Funariaceae</taxon>
        <taxon>Physcomitrium</taxon>
    </lineage>
</organism>
<dbReference type="EnsemblPlants" id="Pp3c5_10020V3.2">
    <property type="protein sequence ID" value="Pp3c5_10020V3.2"/>
    <property type="gene ID" value="Pp3c5_10020"/>
</dbReference>
<evidence type="ECO:0000256" key="1">
    <source>
        <dbReference type="ARBA" id="ARBA00000971"/>
    </source>
</evidence>
<dbReference type="Gene3D" id="3.10.50.40">
    <property type="match status" value="1"/>
</dbReference>
<dbReference type="OMA" id="GAKMPAM"/>
<dbReference type="InterPro" id="IPR046357">
    <property type="entry name" value="PPIase_dom_sf"/>
</dbReference>
<dbReference type="EnsemblPlants" id="Pp3c5_10020V3.1">
    <property type="protein sequence ID" value="Pp3c5_10020V3.1"/>
    <property type="gene ID" value="Pp3c5_10020"/>
</dbReference>
<dbReference type="EC" id="5.2.1.8" evidence="2 5"/>
<dbReference type="Proteomes" id="UP000006727">
    <property type="component" value="Chromosome 5"/>
</dbReference>
<comment type="catalytic activity">
    <reaction evidence="1 5">
        <text>[protein]-peptidylproline (omega=180) = [protein]-peptidylproline (omega=0)</text>
        <dbReference type="Rhea" id="RHEA:16237"/>
        <dbReference type="Rhea" id="RHEA-COMP:10747"/>
        <dbReference type="Rhea" id="RHEA-COMP:10748"/>
        <dbReference type="ChEBI" id="CHEBI:83833"/>
        <dbReference type="ChEBI" id="CHEBI:83834"/>
        <dbReference type="EC" id="5.2.1.8"/>
    </reaction>
</comment>
<dbReference type="GeneID" id="112282968"/>
<dbReference type="Gramene" id="Pp3c5_10020V3.1">
    <property type="protein sequence ID" value="Pp3c5_10020V3.1"/>
    <property type="gene ID" value="Pp3c5_10020"/>
</dbReference>
<dbReference type="InterPro" id="IPR001179">
    <property type="entry name" value="PPIase_FKBP_dom"/>
</dbReference>
<dbReference type="SUPFAM" id="SSF54534">
    <property type="entry name" value="FKBP-like"/>
    <property type="match status" value="1"/>
</dbReference>
<dbReference type="GO" id="GO:0031647">
    <property type="term" value="P:regulation of protein stability"/>
    <property type="evidence" value="ECO:0007669"/>
    <property type="project" value="EnsemblPlants"/>
</dbReference>
<dbReference type="Gramene" id="Pp3c5_10020V3.2">
    <property type="protein sequence ID" value="Pp3c5_10020V3.2"/>
    <property type="gene ID" value="Pp3c5_10020"/>
</dbReference>
<protein>
    <recommendedName>
        <fullName evidence="2 5">peptidylprolyl isomerase</fullName>
        <ecNumber evidence="2 5">5.2.1.8</ecNumber>
    </recommendedName>
</protein>
<name>A0A2K1KJ43_PHYPA</name>
<dbReference type="RefSeq" id="XP_024376992.1">
    <property type="nucleotide sequence ID" value="XM_024521224.2"/>
</dbReference>
<evidence type="ECO:0000313" key="7">
    <source>
        <dbReference type="EMBL" id="PNR53797.1"/>
    </source>
</evidence>
<evidence type="ECO:0000256" key="3">
    <source>
        <dbReference type="ARBA" id="ARBA00023110"/>
    </source>
</evidence>
<proteinExistence type="predicted"/>
<evidence type="ECO:0000256" key="2">
    <source>
        <dbReference type="ARBA" id="ARBA00013194"/>
    </source>
</evidence>
<dbReference type="PANTHER" id="PTHR43811">
    <property type="entry name" value="FKBP-TYPE PEPTIDYL-PROLYL CIS-TRANS ISOMERASE FKPA"/>
    <property type="match status" value="1"/>
</dbReference>
<evidence type="ECO:0000256" key="4">
    <source>
        <dbReference type="ARBA" id="ARBA00023235"/>
    </source>
</evidence>
<feature type="domain" description="PPIase FKBP-type" evidence="6">
    <location>
        <begin position="120"/>
        <end position="223"/>
    </location>
</feature>
<evidence type="ECO:0000313" key="9">
    <source>
        <dbReference type="Proteomes" id="UP000006727"/>
    </source>
</evidence>
<evidence type="ECO:0000259" key="6">
    <source>
        <dbReference type="PROSITE" id="PS50059"/>
    </source>
</evidence>
<dbReference type="PROSITE" id="PS50059">
    <property type="entry name" value="FKBP_PPIASE"/>
    <property type="match status" value="1"/>
</dbReference>
<dbReference type="Pfam" id="PF00254">
    <property type="entry name" value="FKBP_C"/>
    <property type="match status" value="1"/>
</dbReference>
<dbReference type="AlphaFoldDB" id="A0A2K1KJ43"/>
<reference evidence="8" key="3">
    <citation type="submission" date="2020-12" db="UniProtKB">
        <authorList>
            <consortium name="EnsemblPlants"/>
        </authorList>
    </citation>
    <scope>IDENTIFICATION</scope>
</reference>
<dbReference type="EMBL" id="ABEU02000005">
    <property type="protein sequence ID" value="PNR53797.1"/>
    <property type="molecule type" value="Genomic_DNA"/>
</dbReference>
<dbReference type="PANTHER" id="PTHR43811:SF26">
    <property type="entry name" value="PEPTIDYL-PROLYL CIS-TRANS ISOMERASE FKBP16-1, CHLOROPLASTIC"/>
    <property type="match status" value="1"/>
</dbReference>
<sequence length="223" mass="24811">MELRTSIASVYTARDDFFTYFPRKWDTQTPTPLRLLPNSYQLRCNCCSSSKPDAQESSKPVLRRNVLSLMSTLLVTAATSSAGAKMPAMVEPDLPRFRKTPNGVKIQEVTDGTGPEAKTGDILEFDFVCRRSNGYFVYSTVDQFNDQSQPVVLPLGTGKIIPGLEEVLAGMRPGGKRRALIPPELGYVDQSFEPLPKEFGPRRALMAHAKEPLVFEVQLLKIK</sequence>